<evidence type="ECO:0000256" key="4">
    <source>
        <dbReference type="SAM" id="Phobius"/>
    </source>
</evidence>
<keyword evidence="1 3" id="KW-0807">Transducer</keyword>
<dbReference type="EMBL" id="QJKI01000016">
    <property type="protein sequence ID" value="PXX77687.1"/>
    <property type="molecule type" value="Genomic_DNA"/>
</dbReference>
<dbReference type="PROSITE" id="PS50885">
    <property type="entry name" value="HAMP"/>
    <property type="match status" value="1"/>
</dbReference>
<dbReference type="SMART" id="SM00304">
    <property type="entry name" value="HAMP"/>
    <property type="match status" value="2"/>
</dbReference>
<feature type="domain" description="HAMP" evidence="6">
    <location>
        <begin position="80"/>
        <end position="134"/>
    </location>
</feature>
<dbReference type="Pfam" id="PF00015">
    <property type="entry name" value="MCPsignal"/>
    <property type="match status" value="1"/>
</dbReference>
<dbReference type="InterPro" id="IPR004090">
    <property type="entry name" value="Chemotax_Me-accpt_rcpt"/>
</dbReference>
<gene>
    <name evidence="7" type="ORF">DFR34_11668</name>
</gene>
<dbReference type="AlphaFoldDB" id="A0A318L7M5"/>
<evidence type="ECO:0000256" key="2">
    <source>
        <dbReference type="ARBA" id="ARBA00029447"/>
    </source>
</evidence>
<sequence>MGKTLFQRLENMAIYRQIERTFFNNLTKKLLSVFMVFIPHAALTAYLSFKLDDPVLNWLVWSALAVLTVATLCWVWYLRHLTVTPLREIITLLNQHSEGTGDLSHDVPVYTHDEIRELATSHNRFQGKLRDMINRIRQLAIHTAVESARLVQMSRQVSGHAQSQRTLSESVRSLSAATASDVEAMSGETGAIAGQTENNLHLARESHGELLDITRHIHDMSQSMQRFSRTVSELSQQSVEIQSIAGLIKDVAEQTNLLALNAAIEAARAGEAGRGFAVVADEVRKLAERVGRATEDIFANIDHMVGQVDETLLETQGIVRTTEITKQVVDRASGNFSSLVADFEQNSARLARMADTMQALAARNREISTHVAQVHTLSADITQAVGAVEKTTRDMNAAAENVQEVVGSFTTGDGVVEQWVAKLGEFRARAQQELQAIVAQGLDVFDQRYQPVAGSAPPKFRLAYTDAFQQRIQPLLDEIARAMPQCVATCLVDTQGYAPTHQSRFAQPQSGELSQDIQHSRHMRRFDDPIGLRSARNTKPFLVQTYSRDTGEVLSEISLPVMVDGRHWGALRMAVSTDAMLAQ</sequence>
<keyword evidence="4" id="KW-0472">Membrane</keyword>
<feature type="transmembrane region" description="Helical" evidence="4">
    <location>
        <begin position="55"/>
        <end position="77"/>
    </location>
</feature>
<organism evidence="7 8">
    <name type="scientific">Rivihabitans pingtungensis</name>
    <dbReference type="NCBI Taxonomy" id="1054498"/>
    <lineage>
        <taxon>Bacteria</taxon>
        <taxon>Pseudomonadati</taxon>
        <taxon>Pseudomonadota</taxon>
        <taxon>Betaproteobacteria</taxon>
        <taxon>Neisseriales</taxon>
        <taxon>Aquaspirillaceae</taxon>
        <taxon>Rivihabitans</taxon>
    </lineage>
</organism>
<proteinExistence type="inferred from homology"/>
<evidence type="ECO:0000259" key="6">
    <source>
        <dbReference type="PROSITE" id="PS50885"/>
    </source>
</evidence>
<evidence type="ECO:0000256" key="3">
    <source>
        <dbReference type="PROSITE-ProRule" id="PRU00284"/>
    </source>
</evidence>
<accession>A0A318L7M5</accession>
<dbReference type="Gene3D" id="1.10.287.950">
    <property type="entry name" value="Methyl-accepting chemotaxis protein"/>
    <property type="match status" value="1"/>
</dbReference>
<dbReference type="CDD" id="cd06225">
    <property type="entry name" value="HAMP"/>
    <property type="match status" value="1"/>
</dbReference>
<protein>
    <submittedName>
        <fullName evidence="7">Methyl-accepting chemotaxis protein</fullName>
    </submittedName>
</protein>
<dbReference type="PRINTS" id="PR00260">
    <property type="entry name" value="CHEMTRNSDUCR"/>
</dbReference>
<keyword evidence="8" id="KW-1185">Reference proteome</keyword>
<dbReference type="GO" id="GO:0007165">
    <property type="term" value="P:signal transduction"/>
    <property type="evidence" value="ECO:0007669"/>
    <property type="project" value="UniProtKB-KW"/>
</dbReference>
<dbReference type="PROSITE" id="PS50111">
    <property type="entry name" value="CHEMOTAXIS_TRANSDUC_2"/>
    <property type="match status" value="1"/>
</dbReference>
<dbReference type="SMART" id="SM00283">
    <property type="entry name" value="MA"/>
    <property type="match status" value="1"/>
</dbReference>
<feature type="transmembrane region" description="Helical" evidence="4">
    <location>
        <begin position="30"/>
        <end position="49"/>
    </location>
</feature>
<dbReference type="SUPFAM" id="SSF58104">
    <property type="entry name" value="Methyl-accepting chemotaxis protein (MCP) signaling domain"/>
    <property type="match status" value="1"/>
</dbReference>
<keyword evidence="4" id="KW-0812">Transmembrane</keyword>
<dbReference type="Pfam" id="PF00672">
    <property type="entry name" value="HAMP"/>
    <property type="match status" value="1"/>
</dbReference>
<dbReference type="PANTHER" id="PTHR32089">
    <property type="entry name" value="METHYL-ACCEPTING CHEMOTAXIS PROTEIN MCPB"/>
    <property type="match status" value="1"/>
</dbReference>
<evidence type="ECO:0000256" key="1">
    <source>
        <dbReference type="ARBA" id="ARBA00023224"/>
    </source>
</evidence>
<dbReference type="InterPro" id="IPR004089">
    <property type="entry name" value="MCPsignal_dom"/>
</dbReference>
<comment type="caution">
    <text evidence="7">The sequence shown here is derived from an EMBL/GenBank/DDBJ whole genome shotgun (WGS) entry which is preliminary data.</text>
</comment>
<evidence type="ECO:0000313" key="7">
    <source>
        <dbReference type="EMBL" id="PXX77687.1"/>
    </source>
</evidence>
<feature type="domain" description="Methyl-accepting transducer" evidence="5">
    <location>
        <begin position="146"/>
        <end position="375"/>
    </location>
</feature>
<name>A0A318L7M5_9NEIS</name>
<dbReference type="InterPro" id="IPR003660">
    <property type="entry name" value="HAMP_dom"/>
</dbReference>
<dbReference type="GO" id="GO:0016020">
    <property type="term" value="C:membrane"/>
    <property type="evidence" value="ECO:0007669"/>
    <property type="project" value="InterPro"/>
</dbReference>
<evidence type="ECO:0000259" key="5">
    <source>
        <dbReference type="PROSITE" id="PS50111"/>
    </source>
</evidence>
<dbReference type="PANTHER" id="PTHR32089:SF112">
    <property type="entry name" value="LYSOZYME-LIKE PROTEIN-RELATED"/>
    <property type="match status" value="1"/>
</dbReference>
<evidence type="ECO:0000313" key="8">
    <source>
        <dbReference type="Proteomes" id="UP000247555"/>
    </source>
</evidence>
<comment type="similarity">
    <text evidence="2">Belongs to the methyl-accepting chemotaxis (MCP) protein family.</text>
</comment>
<dbReference type="Proteomes" id="UP000247555">
    <property type="component" value="Unassembled WGS sequence"/>
</dbReference>
<keyword evidence="4" id="KW-1133">Transmembrane helix</keyword>
<dbReference type="GO" id="GO:0004888">
    <property type="term" value="F:transmembrane signaling receptor activity"/>
    <property type="evidence" value="ECO:0007669"/>
    <property type="project" value="InterPro"/>
</dbReference>
<dbReference type="GO" id="GO:0006935">
    <property type="term" value="P:chemotaxis"/>
    <property type="evidence" value="ECO:0007669"/>
    <property type="project" value="InterPro"/>
</dbReference>
<reference evidence="7 8" key="1">
    <citation type="submission" date="2018-05" db="EMBL/GenBank/DDBJ databases">
        <title>Genomic Encyclopedia of Type Strains, Phase IV (KMG-IV): sequencing the most valuable type-strain genomes for metagenomic binning, comparative biology and taxonomic classification.</title>
        <authorList>
            <person name="Goeker M."/>
        </authorList>
    </citation>
    <scope>NUCLEOTIDE SEQUENCE [LARGE SCALE GENOMIC DNA]</scope>
    <source>
        <strain evidence="7 8">DSM 29661</strain>
    </source>
</reference>